<evidence type="ECO:0000313" key="1">
    <source>
        <dbReference type="EMBL" id="KXN68701.1"/>
    </source>
</evidence>
<accession>A0A137P1F1</accession>
<dbReference type="AlphaFoldDB" id="A0A137P1F1"/>
<proteinExistence type="predicted"/>
<keyword evidence="2" id="KW-1185">Reference proteome</keyword>
<gene>
    <name evidence="1" type="ORF">CONCODRAFT_9033</name>
</gene>
<dbReference type="Gene3D" id="3.40.50.1000">
    <property type="entry name" value="HAD superfamily/HAD-like"/>
    <property type="match status" value="1"/>
</dbReference>
<sequence length="168" mass="18457">MEIYLQETGRAGRDGRNSECISYNLDPELLGCGKALSLTDSKKLGFANTYLFTGPSARSLLTCGIIVNMLIVSDWAQRILRAIGLAYTGILLEDDQLKTISSFMGTLGGPNEQRLAPDMLLADNNFASIEKAVEEGRSVFLTVILRMAEALIPVQFPLPLTHLFIYIN</sequence>
<evidence type="ECO:0000313" key="2">
    <source>
        <dbReference type="Proteomes" id="UP000070444"/>
    </source>
</evidence>
<name>A0A137P1F1_CONC2</name>
<reference evidence="1 2" key="1">
    <citation type="journal article" date="2015" name="Genome Biol. Evol.">
        <title>Phylogenomic analyses indicate that early fungi evolved digesting cell walls of algal ancestors of land plants.</title>
        <authorList>
            <person name="Chang Y."/>
            <person name="Wang S."/>
            <person name="Sekimoto S."/>
            <person name="Aerts A.L."/>
            <person name="Choi C."/>
            <person name="Clum A."/>
            <person name="LaButti K.M."/>
            <person name="Lindquist E.A."/>
            <person name="Yee Ngan C."/>
            <person name="Ohm R.A."/>
            <person name="Salamov A.A."/>
            <person name="Grigoriev I.V."/>
            <person name="Spatafora J.W."/>
            <person name="Berbee M.L."/>
        </authorList>
    </citation>
    <scope>NUCLEOTIDE SEQUENCE [LARGE SCALE GENOMIC DNA]</scope>
    <source>
        <strain evidence="1 2">NRRL 28638</strain>
    </source>
</reference>
<protein>
    <submittedName>
        <fullName evidence="1">Uncharacterized protein</fullName>
    </submittedName>
</protein>
<dbReference type="InterPro" id="IPR023214">
    <property type="entry name" value="HAD_sf"/>
</dbReference>
<dbReference type="EMBL" id="KQ964565">
    <property type="protein sequence ID" value="KXN68701.1"/>
    <property type="molecule type" value="Genomic_DNA"/>
</dbReference>
<organism evidence="1 2">
    <name type="scientific">Conidiobolus coronatus (strain ATCC 28846 / CBS 209.66 / NRRL 28638)</name>
    <name type="common">Delacroixia coronata</name>
    <dbReference type="NCBI Taxonomy" id="796925"/>
    <lineage>
        <taxon>Eukaryota</taxon>
        <taxon>Fungi</taxon>
        <taxon>Fungi incertae sedis</taxon>
        <taxon>Zoopagomycota</taxon>
        <taxon>Entomophthoromycotina</taxon>
        <taxon>Entomophthoromycetes</taxon>
        <taxon>Entomophthorales</taxon>
        <taxon>Ancylistaceae</taxon>
        <taxon>Conidiobolus</taxon>
    </lineage>
</organism>
<dbReference type="Proteomes" id="UP000070444">
    <property type="component" value="Unassembled WGS sequence"/>
</dbReference>